<reference evidence="1 2" key="1">
    <citation type="journal article" date="2015" name="Biotechnol. Biofuels">
        <title>Genetic basis of the highly efficient yeast Kluyveromyces marxianus: complete genome sequence and transcriptome analyses.</title>
        <authorList>
            <person name="Lertwattanasakul N."/>
            <person name="Kosaka T."/>
            <person name="Hosoyama A."/>
            <person name="Suzuki Y."/>
            <person name="Rodrussamee N."/>
            <person name="Matsutani M."/>
            <person name="Murata M."/>
            <person name="Fujimoto N."/>
            <person name="Suprayogi"/>
            <person name="Tsuchikane K."/>
            <person name="Limtong S."/>
            <person name="Fujita N."/>
            <person name="Yamada M."/>
        </authorList>
    </citation>
    <scope>NUCLEOTIDE SEQUENCE [LARGE SCALE GENOMIC DNA]</scope>
    <source>
        <strain evidence="2">DMKU3-1042 / BCC 29191 / NBRC 104275</strain>
    </source>
</reference>
<name>W0T4M6_KLUMD</name>
<dbReference type="KEGG" id="kmx:KLMA_20104"/>
<dbReference type="VEuPathDB" id="FungiDB:KLMA_20104"/>
<dbReference type="RefSeq" id="XP_022674443.1">
    <property type="nucleotide sequence ID" value="XM_022822643.1"/>
</dbReference>
<dbReference type="EMBL" id="AP012214">
    <property type="protein sequence ID" value="BAO38562.1"/>
    <property type="molecule type" value="Genomic_DNA"/>
</dbReference>
<dbReference type="AlphaFoldDB" id="W0T4M6"/>
<dbReference type="GeneID" id="34714588"/>
<gene>
    <name evidence="1" type="ORF">KLMA_20104</name>
</gene>
<sequence>MVVPSIKMIIILLESLHQNNLHVDETRDNIKSLNDETITPIFKKEDLWWISGNHIQLPITEHKVYQSTKSKKYIS</sequence>
<organism evidence="1 2">
    <name type="scientific">Kluyveromyces marxianus (strain DMKU3-1042 / BCC 29191 / NBRC 104275)</name>
    <name type="common">Yeast</name>
    <name type="synonym">Candida kefyr</name>
    <dbReference type="NCBI Taxonomy" id="1003335"/>
    <lineage>
        <taxon>Eukaryota</taxon>
        <taxon>Fungi</taxon>
        <taxon>Dikarya</taxon>
        <taxon>Ascomycota</taxon>
        <taxon>Saccharomycotina</taxon>
        <taxon>Saccharomycetes</taxon>
        <taxon>Saccharomycetales</taxon>
        <taxon>Saccharomycetaceae</taxon>
        <taxon>Kluyveromyces</taxon>
    </lineage>
</organism>
<accession>W0T4M6</accession>
<protein>
    <submittedName>
        <fullName evidence="1">Uncharacterized protein</fullName>
    </submittedName>
</protein>
<dbReference type="Proteomes" id="UP000065495">
    <property type="component" value="Chromosome 2"/>
</dbReference>
<evidence type="ECO:0000313" key="2">
    <source>
        <dbReference type="Proteomes" id="UP000065495"/>
    </source>
</evidence>
<proteinExistence type="predicted"/>
<evidence type="ECO:0000313" key="1">
    <source>
        <dbReference type="EMBL" id="BAO38562.1"/>
    </source>
</evidence>